<evidence type="ECO:0000256" key="1">
    <source>
        <dbReference type="ARBA" id="ARBA00023015"/>
    </source>
</evidence>
<accession>A0ABZ0XZ36</accession>
<dbReference type="InterPro" id="IPR046532">
    <property type="entry name" value="DUF6597"/>
</dbReference>
<dbReference type="InterPro" id="IPR009057">
    <property type="entry name" value="Homeodomain-like_sf"/>
</dbReference>
<proteinExistence type="predicted"/>
<protein>
    <submittedName>
        <fullName evidence="5">AraC family transcriptional regulator</fullName>
    </submittedName>
</protein>
<dbReference type="RefSeq" id="WP_019924037.1">
    <property type="nucleotide sequence ID" value="NZ_CP140152.1"/>
</dbReference>
<dbReference type="EMBL" id="CP140152">
    <property type="protein sequence ID" value="WQH04466.1"/>
    <property type="molecule type" value="Genomic_DNA"/>
</dbReference>
<dbReference type="Gene3D" id="1.10.10.60">
    <property type="entry name" value="Homeodomain-like"/>
    <property type="match status" value="1"/>
</dbReference>
<dbReference type="PROSITE" id="PS01124">
    <property type="entry name" value="HTH_ARAC_FAMILY_2"/>
    <property type="match status" value="1"/>
</dbReference>
<keyword evidence="2" id="KW-0238">DNA-binding</keyword>
<dbReference type="Pfam" id="PF20240">
    <property type="entry name" value="DUF6597"/>
    <property type="match status" value="1"/>
</dbReference>
<evidence type="ECO:0000313" key="6">
    <source>
        <dbReference type="Proteomes" id="UP001326110"/>
    </source>
</evidence>
<organism evidence="5 6">
    <name type="scientific">Duganella zoogloeoides</name>
    <dbReference type="NCBI Taxonomy" id="75659"/>
    <lineage>
        <taxon>Bacteria</taxon>
        <taxon>Pseudomonadati</taxon>
        <taxon>Pseudomonadota</taxon>
        <taxon>Betaproteobacteria</taxon>
        <taxon>Burkholderiales</taxon>
        <taxon>Oxalobacteraceae</taxon>
        <taxon>Telluria group</taxon>
        <taxon>Duganella</taxon>
    </lineage>
</organism>
<name>A0ABZ0XZ36_9BURK</name>
<dbReference type="PROSITE" id="PS00041">
    <property type="entry name" value="HTH_ARAC_FAMILY_1"/>
    <property type="match status" value="1"/>
</dbReference>
<evidence type="ECO:0000313" key="5">
    <source>
        <dbReference type="EMBL" id="WQH04466.1"/>
    </source>
</evidence>
<feature type="domain" description="HTH araC/xylS-type" evidence="4">
    <location>
        <begin position="173"/>
        <end position="271"/>
    </location>
</feature>
<gene>
    <name evidence="5" type="ORF">SR858_26095</name>
</gene>
<dbReference type="InterPro" id="IPR050204">
    <property type="entry name" value="AraC_XylS_family_regulators"/>
</dbReference>
<dbReference type="GeneID" id="43165615"/>
<dbReference type="PANTHER" id="PTHR46796">
    <property type="entry name" value="HTH-TYPE TRANSCRIPTIONAL ACTIVATOR RHAS-RELATED"/>
    <property type="match status" value="1"/>
</dbReference>
<dbReference type="InterPro" id="IPR018062">
    <property type="entry name" value="HTH_AraC-typ_CS"/>
</dbReference>
<keyword evidence="1" id="KW-0805">Transcription regulation</keyword>
<dbReference type="Pfam" id="PF12833">
    <property type="entry name" value="HTH_18"/>
    <property type="match status" value="1"/>
</dbReference>
<dbReference type="SUPFAM" id="SSF46689">
    <property type="entry name" value="Homeodomain-like"/>
    <property type="match status" value="1"/>
</dbReference>
<dbReference type="Proteomes" id="UP001326110">
    <property type="component" value="Chromosome"/>
</dbReference>
<evidence type="ECO:0000256" key="3">
    <source>
        <dbReference type="ARBA" id="ARBA00023163"/>
    </source>
</evidence>
<reference evidence="5 6" key="1">
    <citation type="submission" date="2023-11" db="EMBL/GenBank/DDBJ databases">
        <title>MicrobeMod: A computational toolkit for identifying prokaryotic methylation and restriction-modification with nanopore sequencing.</title>
        <authorList>
            <person name="Crits-Christoph A."/>
            <person name="Kang S.C."/>
            <person name="Lee H."/>
            <person name="Ostrov N."/>
        </authorList>
    </citation>
    <scope>NUCLEOTIDE SEQUENCE [LARGE SCALE GENOMIC DNA]</scope>
    <source>
        <strain evidence="5 6">ATCC 25935</strain>
    </source>
</reference>
<dbReference type="InterPro" id="IPR018060">
    <property type="entry name" value="HTH_AraC"/>
</dbReference>
<keyword evidence="6" id="KW-1185">Reference proteome</keyword>
<evidence type="ECO:0000256" key="2">
    <source>
        <dbReference type="ARBA" id="ARBA00023125"/>
    </source>
</evidence>
<evidence type="ECO:0000259" key="4">
    <source>
        <dbReference type="PROSITE" id="PS01124"/>
    </source>
</evidence>
<keyword evidence="3" id="KW-0804">Transcription</keyword>
<sequence>MTSPLTLQDRYKGVLNPAAVGKLFRLERYPAPPDLAPFIEWYWLVAWDLPAGVSHTQRTLPSPCIQVVFDRGRTAAFGVMTKAFNYTLSGSGHVLGARFRPGAFRGFLGAAVHTLADRELPLSALFGCDDMAAERAVLDAPDDAAMVLAASAILRHALPPQPAPHLARIAQIEKIMELIRRHPDLTQVGQLAERVDMSVRALQLLFHDCVGASPKWVIRRNRLLDAADQLGNGDDIDLATLAQNLGYYDQAHFTSDFEELVGKPPAHYRDSCKS</sequence>
<dbReference type="SMART" id="SM00342">
    <property type="entry name" value="HTH_ARAC"/>
    <property type="match status" value="1"/>
</dbReference>